<organism evidence="3">
    <name type="scientific">Aphanomyces astaci</name>
    <name type="common">Crayfish plague agent</name>
    <dbReference type="NCBI Taxonomy" id="112090"/>
    <lineage>
        <taxon>Eukaryota</taxon>
        <taxon>Sar</taxon>
        <taxon>Stramenopiles</taxon>
        <taxon>Oomycota</taxon>
        <taxon>Saprolegniomycetes</taxon>
        <taxon>Saprolegniales</taxon>
        <taxon>Verrucalvaceae</taxon>
        <taxon>Aphanomyces</taxon>
    </lineage>
</organism>
<dbReference type="VEuPathDB" id="FungiDB:H257_10416"/>
<evidence type="ECO:0000256" key="2">
    <source>
        <dbReference type="SAM" id="SignalP"/>
    </source>
</evidence>
<dbReference type="AlphaFoldDB" id="W4G7F1"/>
<protein>
    <submittedName>
        <fullName evidence="3">Uncharacterized protein</fullName>
    </submittedName>
</protein>
<evidence type="ECO:0000256" key="1">
    <source>
        <dbReference type="SAM" id="MobiDB-lite"/>
    </source>
</evidence>
<gene>
    <name evidence="3" type="ORF">H257_10416</name>
</gene>
<accession>W4G7F1</accession>
<dbReference type="PANTHER" id="PTHR33946">
    <property type="match status" value="1"/>
</dbReference>
<dbReference type="EMBL" id="KI913141">
    <property type="protein sequence ID" value="ETV75211.1"/>
    <property type="molecule type" value="Genomic_DNA"/>
</dbReference>
<reference evidence="3" key="1">
    <citation type="submission" date="2013-12" db="EMBL/GenBank/DDBJ databases">
        <title>The Genome Sequence of Aphanomyces astaci APO3.</title>
        <authorList>
            <consortium name="The Broad Institute Genomics Platform"/>
            <person name="Russ C."/>
            <person name="Tyler B."/>
            <person name="van West P."/>
            <person name="Dieguez-Uribeondo J."/>
            <person name="Young S.K."/>
            <person name="Zeng Q."/>
            <person name="Gargeya S."/>
            <person name="Fitzgerald M."/>
            <person name="Abouelleil A."/>
            <person name="Alvarado L."/>
            <person name="Chapman S.B."/>
            <person name="Gainer-Dewar J."/>
            <person name="Goldberg J."/>
            <person name="Griggs A."/>
            <person name="Gujja S."/>
            <person name="Hansen M."/>
            <person name="Howarth C."/>
            <person name="Imamovic A."/>
            <person name="Ireland A."/>
            <person name="Larimer J."/>
            <person name="McCowan C."/>
            <person name="Murphy C."/>
            <person name="Pearson M."/>
            <person name="Poon T.W."/>
            <person name="Priest M."/>
            <person name="Roberts A."/>
            <person name="Saif S."/>
            <person name="Shea T."/>
            <person name="Sykes S."/>
            <person name="Wortman J."/>
            <person name="Nusbaum C."/>
            <person name="Birren B."/>
        </authorList>
    </citation>
    <scope>NUCLEOTIDE SEQUENCE [LARGE SCALE GENOMIC DNA]</scope>
    <source>
        <strain evidence="3">APO3</strain>
    </source>
</reference>
<proteinExistence type="predicted"/>
<feature type="chain" id="PRO_5004842343" evidence="2">
    <location>
        <begin position="23"/>
        <end position="939"/>
    </location>
</feature>
<feature type="signal peptide" evidence="2">
    <location>
        <begin position="1"/>
        <end position="22"/>
    </location>
</feature>
<feature type="region of interest" description="Disordered" evidence="1">
    <location>
        <begin position="895"/>
        <end position="939"/>
    </location>
</feature>
<name>W4G7F1_APHAT</name>
<keyword evidence="2" id="KW-0732">Signal</keyword>
<dbReference type="GeneID" id="20812412"/>
<dbReference type="PANTHER" id="PTHR33946:SF4">
    <property type="entry name" value="COAGULATION FACTOR XI"/>
    <property type="match status" value="1"/>
</dbReference>
<dbReference type="RefSeq" id="XP_009835260.1">
    <property type="nucleotide sequence ID" value="XM_009836958.1"/>
</dbReference>
<sequence>MTAYGWLSWAAIILLWTSDVMGWQMDRVTSIQARVQGDKPVWDPTHRVFVSHLGATFEEQYVAMLDTVNLASVEGVLKYVQSEGINQNLLNPASCQRKNNIQYIVFFEVTFVQPSASLAVYQGDPNLVPEYGPFVAMDAGACTSTTADGSVLSDDCVRYFGSTSIPAVGPNVGAGVKSSDPRAPYPNTIWFSYPNSCVMQPWDKKSSSCRKDYPGGLCPFGVAPNGINCSFAYTVLGYLRLDDLVGITNLTSSQTRQLYTSYFEFCQDKNGLYQGVEFKAPDGVFDNKAVTSLPFWSLPFDSQANEKRSQAMVDTYNARSGKTLEGTMRPLPPMASLRNPPCYANAKQCADAPFGCRRDLLAQVCRVCEAQGEGGCVKTPSGFQFPTLIAPTLAPTPMPLAAVAKPKPLTATSSNGTPLSSVALSSGSQPGFEMALRDLMVIAVSSLSMQTLPEEDLLAGAPTPSRDEDSFARNSDAVVDEFPESDLVSRLRLLLLRENESSSPQQQRRDEWQPLVRQLQQCLGQSQHRPPPRPLYAVVSNLDKSTNPIPYTKVSTAAWKSTLQRFESAKVKTQSKLASKRASLEDAETKELSFRPHIDVKSQRMAAHFPSFHERQRNSVAWRDNHVAAEREQRRLNEEAALRPVPDIKTPCLCGHRNVPPSSSSSSPSPRQQHSDACVRFMEICASTNKSFKIQKKTHAMRRSVDDMLAYGDSKYIRQVERSVALQAAEDAEATFSPRINPQSKKIYKAMVQAGRTGKEAKAVPVRPQVAFTFQPVINRKSKALAAKHGKGGGGGGVFDRLDRHADERLFKLMQSQITSADANVRHADLVKVGRDDIQIKSLLHQYPDCPMSPTRAPPPKTRVDVDVVGLSGIEFIVGNFTNGQAVFLPREMHSKRHSHPPLMTDQRRKTSFQASVEGNNTRRRSLGSPLQLHRPMAT</sequence>
<dbReference type="OrthoDB" id="61203at2759"/>
<evidence type="ECO:0000313" key="3">
    <source>
        <dbReference type="EMBL" id="ETV75211.1"/>
    </source>
</evidence>